<keyword evidence="1" id="KW-1133">Transmembrane helix</keyword>
<name>A0A1V8NSN5_CITBR</name>
<proteinExistence type="predicted"/>
<reference evidence="2 3" key="1">
    <citation type="submission" date="2017-03" db="EMBL/GenBank/DDBJ databases">
        <authorList>
            <person name="Afonso C.L."/>
            <person name="Miller P.J."/>
            <person name="Scott M.A."/>
            <person name="Spackman E."/>
            <person name="Goraichik I."/>
            <person name="Dimitrov K.M."/>
            <person name="Suarez D.L."/>
            <person name="Swayne D.E."/>
        </authorList>
    </citation>
    <scope>NUCLEOTIDE SEQUENCE [LARGE SCALE GENOMIC DNA]</scope>
    <source>
        <strain evidence="2 3">ATCC 51113</strain>
    </source>
</reference>
<keyword evidence="1" id="KW-0472">Membrane</keyword>
<dbReference type="Proteomes" id="UP000192573">
    <property type="component" value="Unassembled WGS sequence"/>
</dbReference>
<keyword evidence="2" id="KW-0808">Transferase</keyword>
<accession>A0A1V8NSN5</accession>
<sequence>MPLRRFLFFTTHEFLRVFFAFISLTWLIMGIRFRDSREVLTLSLIFVTRTSRK</sequence>
<keyword evidence="2" id="KW-0418">Kinase</keyword>
<gene>
    <name evidence="2" type="ORF">BZK42_24990</name>
</gene>
<dbReference type="GO" id="GO:0016301">
    <property type="term" value="F:kinase activity"/>
    <property type="evidence" value="ECO:0007669"/>
    <property type="project" value="UniProtKB-KW"/>
</dbReference>
<organism evidence="2 3">
    <name type="scientific">Citrobacter braakii</name>
    <dbReference type="NCBI Taxonomy" id="57706"/>
    <lineage>
        <taxon>Bacteria</taxon>
        <taxon>Pseudomonadati</taxon>
        <taxon>Pseudomonadota</taxon>
        <taxon>Gammaproteobacteria</taxon>
        <taxon>Enterobacterales</taxon>
        <taxon>Enterobacteriaceae</taxon>
        <taxon>Citrobacter</taxon>
        <taxon>Citrobacter freundii complex</taxon>
    </lineage>
</organism>
<dbReference type="EMBL" id="NAEW01000024">
    <property type="protein sequence ID" value="OQM39421.1"/>
    <property type="molecule type" value="Genomic_DNA"/>
</dbReference>
<dbReference type="AlphaFoldDB" id="A0A1V8NSN5"/>
<keyword evidence="1" id="KW-0812">Transmembrane</keyword>
<comment type="caution">
    <text evidence="2">The sequence shown here is derived from an EMBL/GenBank/DDBJ whole genome shotgun (WGS) entry which is preliminary data.</text>
</comment>
<evidence type="ECO:0000313" key="2">
    <source>
        <dbReference type="EMBL" id="OQM39421.1"/>
    </source>
</evidence>
<protein>
    <submittedName>
        <fullName evidence="2">Inorganic polyphosphate kinase</fullName>
    </submittedName>
</protein>
<evidence type="ECO:0000313" key="3">
    <source>
        <dbReference type="Proteomes" id="UP000192573"/>
    </source>
</evidence>
<feature type="transmembrane region" description="Helical" evidence="1">
    <location>
        <begin position="6"/>
        <end position="28"/>
    </location>
</feature>
<evidence type="ECO:0000256" key="1">
    <source>
        <dbReference type="SAM" id="Phobius"/>
    </source>
</evidence>